<accession>A0ABP1LTH4</accession>
<keyword evidence="3" id="KW-1185">Reference proteome</keyword>
<dbReference type="EMBL" id="CAXDID020000435">
    <property type="protein sequence ID" value="CAL6091344.1"/>
    <property type="molecule type" value="Genomic_DNA"/>
</dbReference>
<evidence type="ECO:0000256" key="1">
    <source>
        <dbReference type="SAM" id="Phobius"/>
    </source>
</evidence>
<comment type="caution">
    <text evidence="2">The sequence shown here is derived from an EMBL/GenBank/DDBJ whole genome shotgun (WGS) entry which is preliminary data.</text>
</comment>
<organism evidence="2 3">
    <name type="scientific">Hexamita inflata</name>
    <dbReference type="NCBI Taxonomy" id="28002"/>
    <lineage>
        <taxon>Eukaryota</taxon>
        <taxon>Metamonada</taxon>
        <taxon>Diplomonadida</taxon>
        <taxon>Hexamitidae</taxon>
        <taxon>Hexamitinae</taxon>
        <taxon>Hexamita</taxon>
    </lineage>
</organism>
<gene>
    <name evidence="2" type="ORF">HINF_LOCUS65741</name>
</gene>
<proteinExistence type="predicted"/>
<evidence type="ECO:0000313" key="2">
    <source>
        <dbReference type="EMBL" id="CAL6091344.1"/>
    </source>
</evidence>
<name>A0ABP1LTH4_9EUKA</name>
<reference evidence="2 3" key="1">
    <citation type="submission" date="2024-07" db="EMBL/GenBank/DDBJ databases">
        <authorList>
            <person name="Akdeniz Z."/>
        </authorList>
    </citation>
    <scope>NUCLEOTIDE SEQUENCE [LARGE SCALE GENOMIC DNA]</scope>
</reference>
<keyword evidence="1" id="KW-1133">Transmembrane helix</keyword>
<evidence type="ECO:0000313" key="3">
    <source>
        <dbReference type="Proteomes" id="UP001642409"/>
    </source>
</evidence>
<protein>
    <submittedName>
        <fullName evidence="2">Hypothetical_protein</fullName>
    </submittedName>
</protein>
<keyword evidence="1" id="KW-0812">Transmembrane</keyword>
<keyword evidence="1" id="KW-0472">Membrane</keyword>
<sequence length="122" mass="14397">MTLIMSTQGKDTDQLLTFSKQDQQLLCEYEIDEIEANIKLTFSAPQYTINNNRYSILNQNPMIIIFVKLLVQQKELLMNVMLKDLQLQQIFCIRIFISIFASTVMIYKIIHQLIKVRNAIYF</sequence>
<feature type="transmembrane region" description="Helical" evidence="1">
    <location>
        <begin position="87"/>
        <end position="107"/>
    </location>
</feature>
<dbReference type="Proteomes" id="UP001642409">
    <property type="component" value="Unassembled WGS sequence"/>
</dbReference>